<evidence type="ECO:0000256" key="6">
    <source>
        <dbReference type="SAM" id="MobiDB-lite"/>
    </source>
</evidence>
<feature type="compositionally biased region" description="Polar residues" evidence="6">
    <location>
        <begin position="249"/>
        <end position="259"/>
    </location>
</feature>
<feature type="compositionally biased region" description="Polar residues" evidence="6">
    <location>
        <begin position="19"/>
        <end position="28"/>
    </location>
</feature>
<organism evidence="7 8">
    <name type="scientific">Gomphillus americanus</name>
    <dbReference type="NCBI Taxonomy" id="1940652"/>
    <lineage>
        <taxon>Eukaryota</taxon>
        <taxon>Fungi</taxon>
        <taxon>Dikarya</taxon>
        <taxon>Ascomycota</taxon>
        <taxon>Pezizomycotina</taxon>
        <taxon>Lecanoromycetes</taxon>
        <taxon>OSLEUM clade</taxon>
        <taxon>Ostropomycetidae</taxon>
        <taxon>Ostropales</taxon>
        <taxon>Graphidaceae</taxon>
        <taxon>Gomphilloideae</taxon>
        <taxon>Gomphillus</taxon>
    </lineage>
</organism>
<dbReference type="InterPro" id="IPR019340">
    <property type="entry name" value="Histone_AcTrfase_su3"/>
</dbReference>
<dbReference type="Proteomes" id="UP000664169">
    <property type="component" value="Unassembled WGS sequence"/>
</dbReference>
<dbReference type="PANTHER" id="PTHR13556">
    <property type="entry name" value="TRANSCRIPTIONAL ADAPTER 3-RELATED"/>
    <property type="match status" value="1"/>
</dbReference>
<dbReference type="GO" id="GO:0006357">
    <property type="term" value="P:regulation of transcription by RNA polymerase II"/>
    <property type="evidence" value="ECO:0007669"/>
    <property type="project" value="TreeGrafter"/>
</dbReference>
<feature type="region of interest" description="Disordered" evidence="6">
    <location>
        <begin position="1"/>
        <end position="35"/>
    </location>
</feature>
<evidence type="ECO:0000313" key="7">
    <source>
        <dbReference type="EMBL" id="CAF9920135.1"/>
    </source>
</evidence>
<evidence type="ECO:0000256" key="4">
    <source>
        <dbReference type="ARBA" id="ARBA00023163"/>
    </source>
</evidence>
<keyword evidence="8" id="KW-1185">Reference proteome</keyword>
<reference evidence="7" key="1">
    <citation type="submission" date="2021-03" db="EMBL/GenBank/DDBJ databases">
        <authorList>
            <person name="Tagirdzhanova G."/>
        </authorList>
    </citation>
    <scope>NUCLEOTIDE SEQUENCE</scope>
</reference>
<accession>A0A8H3ILW5</accession>
<keyword evidence="4" id="KW-0804">Transcription</keyword>
<dbReference type="PANTHER" id="PTHR13556:SF2">
    <property type="entry name" value="TRANSCRIPTIONAL ADAPTER 3"/>
    <property type="match status" value="1"/>
</dbReference>
<proteinExistence type="inferred from homology"/>
<sequence length="677" mass="75884">MPPGKGSKNKFKENRQSRSRNTTPSSVISGPVSVAPQDAETTAYLKLPLTNLMVPANLLYEDIADRNGSASGIPDPRSLENLANSLRNLQKLASTRETVFDGAMRELVAKRKIVVEDEREREQEIRERGEAEEKLRVKRVKEEDDDGSPIVPKFKKRKDFGKVKEERPLAIGAHGVAKQDGTDPELQGSLSPQSRIRAGSEGSSSLSPPSQLESPMLKKDMDQPAKAASPAPSDSSAESHQPPKAASIPQYQTFGTNPLTFDDPTVYHVRDVTPDMSDSEKREIYSVASFPKSDLRELIAGTIPDKDFSNAKPSNQVNFNTFQTYLDGYFRPLNDEDLQFLRERGERVQPFLMPRRATKSYQQIWAEEDGTIAMDHRRDKEKVSANEVRGSIDQMDDAAVETEEVSTGPMMSRLLATMRFEHRPEEKEKAVNGTGLVNGDSANDSMALDDPFGPAASNLFGSDETTSADRPSAAFFPESQNPAWKLAPTIKQDYSQEDERLKAELRYLGLLGAEDEPDYDAHFDDEVGQRLRLLQDQLRETMIQNSARKARLLSLAEDYMGHQEFSTIRDDLDAQVNQAFSKRNRMTGKGRKHHHLKKIGLPSTQPGIGIPRPGIGDAARTLMDRRKRWRATIEPIFDDEVVKVRTAGESIFDDERMRGLIKEERERLEEELAMANI</sequence>
<dbReference type="GO" id="GO:0000124">
    <property type="term" value="C:SAGA complex"/>
    <property type="evidence" value="ECO:0007669"/>
    <property type="project" value="TreeGrafter"/>
</dbReference>
<comment type="subcellular location">
    <subcellularLocation>
        <location evidence="1">Nucleus</location>
    </subcellularLocation>
</comment>
<name>A0A8H3ILW5_9LECA</name>
<keyword evidence="5" id="KW-0539">Nucleus</keyword>
<comment type="similarity">
    <text evidence="2">Belongs to the NGG1 family.</text>
</comment>
<keyword evidence="3" id="KW-0805">Transcription regulation</keyword>
<evidence type="ECO:0000256" key="1">
    <source>
        <dbReference type="ARBA" id="ARBA00004123"/>
    </source>
</evidence>
<dbReference type="GO" id="GO:0003713">
    <property type="term" value="F:transcription coactivator activity"/>
    <property type="evidence" value="ECO:0007669"/>
    <property type="project" value="TreeGrafter"/>
</dbReference>
<dbReference type="EMBL" id="CAJPDQ010000015">
    <property type="protein sequence ID" value="CAF9920135.1"/>
    <property type="molecule type" value="Genomic_DNA"/>
</dbReference>
<feature type="compositionally biased region" description="Low complexity" evidence="6">
    <location>
        <begin position="199"/>
        <end position="214"/>
    </location>
</feature>
<evidence type="ECO:0000256" key="2">
    <source>
        <dbReference type="ARBA" id="ARBA00005330"/>
    </source>
</evidence>
<feature type="region of interest" description="Disordered" evidence="6">
    <location>
        <begin position="125"/>
        <end position="259"/>
    </location>
</feature>
<comment type="caution">
    <text evidence="7">The sequence shown here is derived from an EMBL/GenBank/DDBJ whole genome shotgun (WGS) entry which is preliminary data.</text>
</comment>
<evidence type="ECO:0000256" key="5">
    <source>
        <dbReference type="ARBA" id="ARBA00023242"/>
    </source>
</evidence>
<evidence type="ECO:0000313" key="8">
    <source>
        <dbReference type="Proteomes" id="UP000664169"/>
    </source>
</evidence>
<dbReference type="GO" id="GO:0005634">
    <property type="term" value="C:nucleus"/>
    <property type="evidence" value="ECO:0007669"/>
    <property type="project" value="UniProtKB-SubCell"/>
</dbReference>
<evidence type="ECO:0000256" key="3">
    <source>
        <dbReference type="ARBA" id="ARBA00023015"/>
    </source>
</evidence>
<dbReference type="Pfam" id="PF10198">
    <property type="entry name" value="Ada3"/>
    <property type="match status" value="1"/>
</dbReference>
<gene>
    <name evidence="7" type="ORF">GOMPHAMPRED_001986</name>
</gene>
<feature type="compositionally biased region" description="Low complexity" evidence="6">
    <location>
        <begin position="224"/>
        <end position="239"/>
    </location>
</feature>
<feature type="compositionally biased region" description="Basic and acidic residues" evidence="6">
    <location>
        <begin position="125"/>
        <end position="135"/>
    </location>
</feature>
<dbReference type="AlphaFoldDB" id="A0A8H3ILW5"/>
<dbReference type="OrthoDB" id="1232at2759"/>
<protein>
    <submittedName>
        <fullName evidence="7">Uncharacterized protein</fullName>
    </submittedName>
</protein>